<dbReference type="AlphaFoldDB" id="K3W6Y3"/>
<organism evidence="5 6">
    <name type="scientific">Globisporangium ultimum (strain ATCC 200006 / CBS 805.95 / DAOM BR144)</name>
    <name type="common">Pythium ultimum</name>
    <dbReference type="NCBI Taxonomy" id="431595"/>
    <lineage>
        <taxon>Eukaryota</taxon>
        <taxon>Sar</taxon>
        <taxon>Stramenopiles</taxon>
        <taxon>Oomycota</taxon>
        <taxon>Peronosporomycetes</taxon>
        <taxon>Pythiales</taxon>
        <taxon>Pythiaceae</taxon>
        <taxon>Globisporangium</taxon>
    </lineage>
</organism>
<accession>K3W6Y3</accession>
<evidence type="ECO:0000313" key="6">
    <source>
        <dbReference type="Proteomes" id="UP000019132"/>
    </source>
</evidence>
<reference evidence="6" key="1">
    <citation type="journal article" date="2010" name="Genome Biol.">
        <title>Genome sequence of the necrotrophic plant pathogen Pythium ultimum reveals original pathogenicity mechanisms and effector repertoire.</title>
        <authorList>
            <person name="Levesque C.A."/>
            <person name="Brouwer H."/>
            <person name="Cano L."/>
            <person name="Hamilton J.P."/>
            <person name="Holt C."/>
            <person name="Huitema E."/>
            <person name="Raffaele S."/>
            <person name="Robideau G.P."/>
            <person name="Thines M."/>
            <person name="Win J."/>
            <person name="Zerillo M.M."/>
            <person name="Beakes G.W."/>
            <person name="Boore J.L."/>
            <person name="Busam D."/>
            <person name="Dumas B."/>
            <person name="Ferriera S."/>
            <person name="Fuerstenberg S.I."/>
            <person name="Gachon C.M."/>
            <person name="Gaulin E."/>
            <person name="Govers F."/>
            <person name="Grenville-Briggs L."/>
            <person name="Horner N."/>
            <person name="Hostetler J."/>
            <person name="Jiang R.H."/>
            <person name="Johnson J."/>
            <person name="Krajaejun T."/>
            <person name="Lin H."/>
            <person name="Meijer H.J."/>
            <person name="Moore B."/>
            <person name="Morris P."/>
            <person name="Phuntmart V."/>
            <person name="Puiu D."/>
            <person name="Shetty J."/>
            <person name="Stajich J.E."/>
            <person name="Tripathy S."/>
            <person name="Wawra S."/>
            <person name="van West P."/>
            <person name="Whitty B.R."/>
            <person name="Coutinho P.M."/>
            <person name="Henrissat B."/>
            <person name="Martin F."/>
            <person name="Thomas P.D."/>
            <person name="Tyler B.M."/>
            <person name="De Vries R.P."/>
            <person name="Kamoun S."/>
            <person name="Yandell M."/>
            <person name="Tisserat N."/>
            <person name="Buell C.R."/>
        </authorList>
    </citation>
    <scope>NUCLEOTIDE SEQUENCE</scope>
    <source>
        <strain evidence="6">DAOM:BR144</strain>
    </source>
</reference>
<evidence type="ECO:0000256" key="3">
    <source>
        <dbReference type="SAM" id="MobiDB-lite"/>
    </source>
</evidence>
<proteinExistence type="predicted"/>
<dbReference type="Gene3D" id="2.30.29.30">
    <property type="entry name" value="Pleckstrin-homology domain (PH domain)/Phosphotyrosine-binding domain (PTB)"/>
    <property type="match status" value="1"/>
</dbReference>
<dbReference type="Proteomes" id="UP000019132">
    <property type="component" value="Unassembled WGS sequence"/>
</dbReference>
<evidence type="ECO:0000313" key="5">
    <source>
        <dbReference type="EnsemblProtists" id="PYU1_T000724"/>
    </source>
</evidence>
<dbReference type="GO" id="GO:0016020">
    <property type="term" value="C:membrane"/>
    <property type="evidence" value="ECO:0007669"/>
    <property type="project" value="UniProtKB-SubCell"/>
</dbReference>
<dbReference type="eggNOG" id="KOG4177">
    <property type="taxonomic scope" value="Eukaryota"/>
</dbReference>
<dbReference type="PROSITE" id="PS50003">
    <property type="entry name" value="PH_DOMAIN"/>
    <property type="match status" value="1"/>
</dbReference>
<evidence type="ECO:0000256" key="1">
    <source>
        <dbReference type="ARBA" id="ARBA00004370"/>
    </source>
</evidence>
<dbReference type="SUPFAM" id="SSF50729">
    <property type="entry name" value="PH domain-like"/>
    <property type="match status" value="1"/>
</dbReference>
<dbReference type="VEuPathDB" id="FungiDB:PYU1_G000724"/>
<protein>
    <recommendedName>
        <fullName evidence="4">PH domain-containing protein</fullName>
    </recommendedName>
</protein>
<dbReference type="PANTHER" id="PTHR14309:SF10">
    <property type="entry name" value="PH DOMAIN-CONTAINING PROTEIN"/>
    <property type="match status" value="1"/>
</dbReference>
<dbReference type="InterPro" id="IPR011993">
    <property type="entry name" value="PH-like_dom_sf"/>
</dbReference>
<dbReference type="EMBL" id="GL376620">
    <property type="status" value="NOT_ANNOTATED_CDS"/>
    <property type="molecule type" value="Genomic_DNA"/>
</dbReference>
<dbReference type="InterPro" id="IPR039680">
    <property type="entry name" value="PLEKHB1/2"/>
</dbReference>
<dbReference type="InterPro" id="IPR001849">
    <property type="entry name" value="PH_domain"/>
</dbReference>
<evidence type="ECO:0000256" key="2">
    <source>
        <dbReference type="ARBA" id="ARBA00023136"/>
    </source>
</evidence>
<sequence>MSTSPPQPRQRGVSMGSSGIDGGYHHGHRNSFSRYASGRKSATEKLLSPLSSSAASTAVTQSTISVDEQARPRGAVERAEAFRAVRRGSDPMVNEDYYATQMKMGNFVKMGWLTKQGHMWKSWKTRFFVLFADGTFAYYKNKGKKKMQGCMMLNDGVVSIQHVDIRKVEKARTLGRSVAVCEKSTSTVL</sequence>
<feature type="region of interest" description="Disordered" evidence="3">
    <location>
        <begin position="1"/>
        <end position="32"/>
    </location>
</feature>
<comment type="subcellular location">
    <subcellularLocation>
        <location evidence="1">Membrane</location>
    </subcellularLocation>
</comment>
<name>K3W6Y3_GLOUD</name>
<dbReference type="Pfam" id="PF00169">
    <property type="entry name" value="PH"/>
    <property type="match status" value="1"/>
</dbReference>
<dbReference type="PANTHER" id="PTHR14309">
    <property type="entry name" value="EXPRESSED PROTEIN"/>
    <property type="match status" value="1"/>
</dbReference>
<dbReference type="GO" id="GO:0045595">
    <property type="term" value="P:regulation of cell differentiation"/>
    <property type="evidence" value="ECO:0007669"/>
    <property type="project" value="TreeGrafter"/>
</dbReference>
<keyword evidence="2" id="KW-0472">Membrane</keyword>
<dbReference type="InParanoid" id="K3W6Y3"/>
<dbReference type="HOGENOM" id="CLU_1437113_0_0_1"/>
<reference evidence="6" key="2">
    <citation type="submission" date="2010-04" db="EMBL/GenBank/DDBJ databases">
        <authorList>
            <person name="Buell R."/>
            <person name="Hamilton J."/>
            <person name="Hostetler J."/>
        </authorList>
    </citation>
    <scope>NUCLEOTIDE SEQUENCE [LARGE SCALE GENOMIC DNA]</scope>
    <source>
        <strain evidence="6">DAOM:BR144</strain>
    </source>
</reference>
<feature type="domain" description="PH" evidence="4">
    <location>
        <begin position="106"/>
        <end position="189"/>
    </location>
</feature>
<evidence type="ECO:0000259" key="4">
    <source>
        <dbReference type="PROSITE" id="PS50003"/>
    </source>
</evidence>
<dbReference type="EnsemblProtists" id="PYU1_T000724">
    <property type="protein sequence ID" value="PYU1_T000724"/>
    <property type="gene ID" value="PYU1_G000724"/>
</dbReference>
<reference evidence="5" key="3">
    <citation type="submission" date="2015-02" db="UniProtKB">
        <authorList>
            <consortium name="EnsemblProtists"/>
        </authorList>
    </citation>
    <scope>IDENTIFICATION</scope>
    <source>
        <strain evidence="5">DAOM BR144</strain>
    </source>
</reference>
<dbReference type="STRING" id="431595.K3W6Y3"/>
<keyword evidence="6" id="KW-1185">Reference proteome</keyword>